<dbReference type="STRING" id="38300.SPRI_3007"/>
<gene>
    <name evidence="1" type="ORF">SPRI_3007</name>
</gene>
<dbReference type="KEGG" id="spri:SPRI_3007"/>
<reference evidence="1 2" key="1">
    <citation type="submission" date="2015-08" db="EMBL/GenBank/DDBJ databases">
        <title>Genome sequence of the pristinamycin over-producing bacterium Streptomyces pristinaespiralis HCCB10218.</title>
        <authorList>
            <person name="Tian J."/>
            <person name="Yang J."/>
            <person name="Li L."/>
            <person name="Ruan L."/>
            <person name="Wei W."/>
            <person name="Zheng G."/>
            <person name="Wei Z."/>
            <person name="Yang S."/>
            <person name="Ge M."/>
            <person name="Jiang W."/>
            <person name="Lu Y."/>
        </authorList>
    </citation>
    <scope>NUCLEOTIDE SEQUENCE [LARGE SCALE GENOMIC DNA]</scope>
    <source>
        <strain evidence="1 2">HCCB 10218</strain>
    </source>
</reference>
<dbReference type="InterPro" id="IPR037883">
    <property type="entry name" value="Knr4/Smi1-like_sf"/>
</dbReference>
<accession>A0A0M3QIH6</accession>
<dbReference type="EMBL" id="CP011340">
    <property type="protein sequence ID" value="ALC21313.1"/>
    <property type="molecule type" value="Genomic_DNA"/>
</dbReference>
<dbReference type="SUPFAM" id="SSF160631">
    <property type="entry name" value="SMI1/KNR4-like"/>
    <property type="match status" value="1"/>
</dbReference>
<organism evidence="1">
    <name type="scientific">Streptomyces pristinaespiralis</name>
    <dbReference type="NCBI Taxonomy" id="38300"/>
    <lineage>
        <taxon>Bacteria</taxon>
        <taxon>Bacillati</taxon>
        <taxon>Actinomycetota</taxon>
        <taxon>Actinomycetes</taxon>
        <taxon>Kitasatosporales</taxon>
        <taxon>Streptomycetaceae</taxon>
        <taxon>Streptomyces</taxon>
    </lineage>
</organism>
<dbReference type="PATRIC" id="fig|38300.4.peg.3165"/>
<proteinExistence type="predicted"/>
<dbReference type="Proteomes" id="UP000060513">
    <property type="component" value="Chromosome"/>
</dbReference>
<evidence type="ECO:0000313" key="2">
    <source>
        <dbReference type="Proteomes" id="UP000060513"/>
    </source>
</evidence>
<name>A0A0M3QIH6_STRPR</name>
<protein>
    <submittedName>
        <fullName evidence="1">Uncharacterized protein</fullName>
    </submittedName>
</protein>
<dbReference type="AlphaFoldDB" id="A0A0M3QIH6"/>
<evidence type="ECO:0000313" key="1">
    <source>
        <dbReference type="EMBL" id="ALC21313.1"/>
    </source>
</evidence>
<sequence length="317" mass="35153">MSAMDEREEPAHQLDELLSVVHRVAAPGAGDLNCATPGHPSGHICLVPSEVIGLPALQEALGERYGRPRNLAMGGFPDPTVTARTGLPLLAPFGERIVEMRGWAYADRWIGCGSARAGDDVRLVVLVAERETPKADTAELTSWVDGVVAVTGWDTSRLRTYDWAAVETRLGTALPSDYKQLAETFGNGAFDGFLALQTPDAPCASADIVRHTEWLGEWARTRGSELWRPYAVYPVPGGLLQWGSTEQAHGFYWLTEGPDPDRWPVLVTEDLPDSWVRFDGTTAEFVHRMLTRREHPFSTARYFDTHWFESYESESEP</sequence>